<accession>A0A1B2HNZ7</accession>
<organism evidence="1 2">
    <name type="scientific">Lentzea guizhouensis</name>
    <dbReference type="NCBI Taxonomy" id="1586287"/>
    <lineage>
        <taxon>Bacteria</taxon>
        <taxon>Bacillati</taxon>
        <taxon>Actinomycetota</taxon>
        <taxon>Actinomycetes</taxon>
        <taxon>Pseudonocardiales</taxon>
        <taxon>Pseudonocardiaceae</taxon>
        <taxon>Lentzea</taxon>
    </lineage>
</organism>
<keyword evidence="1" id="KW-0808">Transferase</keyword>
<keyword evidence="1" id="KW-0418">Kinase</keyword>
<dbReference type="Proteomes" id="UP000093053">
    <property type="component" value="Chromosome"/>
</dbReference>
<dbReference type="GO" id="GO:0016301">
    <property type="term" value="F:kinase activity"/>
    <property type="evidence" value="ECO:0007669"/>
    <property type="project" value="UniProtKB-KW"/>
</dbReference>
<reference evidence="1 2" key="1">
    <citation type="submission" date="2016-07" db="EMBL/GenBank/DDBJ databases">
        <title>Complete genome sequence of the Lentzea guizhouensis DHS C013.</title>
        <authorList>
            <person name="Cao C."/>
        </authorList>
    </citation>
    <scope>NUCLEOTIDE SEQUENCE [LARGE SCALE GENOMIC DNA]</scope>
    <source>
        <strain evidence="1 2">DHS C013</strain>
    </source>
</reference>
<dbReference type="EMBL" id="CP016793">
    <property type="protein sequence ID" value="ANZ39447.1"/>
    <property type="molecule type" value="Genomic_DNA"/>
</dbReference>
<proteinExistence type="predicted"/>
<protein>
    <submittedName>
        <fullName evidence="1">Histidine kinase</fullName>
    </submittedName>
</protein>
<dbReference type="AlphaFoldDB" id="A0A1B2HNZ7"/>
<dbReference type="RefSeq" id="WP_065917788.1">
    <property type="nucleotide sequence ID" value="NZ_CP016793.1"/>
</dbReference>
<gene>
    <name evidence="1" type="ORF">BBK82_28760</name>
</gene>
<evidence type="ECO:0000313" key="2">
    <source>
        <dbReference type="Proteomes" id="UP000093053"/>
    </source>
</evidence>
<name>A0A1B2HNZ7_9PSEU</name>
<dbReference type="KEGG" id="led:BBK82_28760"/>
<keyword evidence="2" id="KW-1185">Reference proteome</keyword>
<dbReference type="STRING" id="1586287.BBK82_28760"/>
<dbReference type="OrthoDB" id="5180771at2"/>
<sequence length="171" mass="18300">MQANAQTAQVDDLTLIALPTAVNCADLFVRFTLSEWRLRNMVGECSVVACALVEAAIESADPKTSRLITLRLRLSGDYLVVELEAARFVMPPASPDLRTGELQLAGGVKLIWCEIPLPTGVNAGAVPLPRRERRRSPAAEALGDEPDVDPELIQRILFGLGGSMGGPAGPR</sequence>
<evidence type="ECO:0000313" key="1">
    <source>
        <dbReference type="EMBL" id="ANZ39447.1"/>
    </source>
</evidence>